<keyword evidence="1" id="KW-0732">Signal</keyword>
<proteinExistence type="predicted"/>
<comment type="caution">
    <text evidence="2">The sequence shown here is derived from an EMBL/GenBank/DDBJ whole genome shotgun (WGS) entry which is preliminary data.</text>
</comment>
<reference evidence="2" key="1">
    <citation type="submission" date="2020-02" db="EMBL/GenBank/DDBJ databases">
        <authorList>
            <person name="Chen W.-M."/>
        </authorList>
    </citation>
    <scope>NUCLEOTIDE SEQUENCE</scope>
    <source>
        <strain evidence="2">NBD-18</strain>
    </source>
</reference>
<organism evidence="2">
    <name type="scientific">Sheuella amnicola</name>
    <dbReference type="NCBI Taxonomy" id="2707330"/>
    <lineage>
        <taxon>Bacteria</taxon>
        <taxon>Pseudomonadati</taxon>
        <taxon>Pseudomonadota</taxon>
        <taxon>Betaproteobacteria</taxon>
        <taxon>Burkholderiales</taxon>
        <taxon>Alcaligenaceae</taxon>
        <taxon>Sheuella</taxon>
    </lineage>
</organism>
<dbReference type="AlphaFoldDB" id="A0A6B2R225"/>
<dbReference type="RefSeq" id="WP_163655986.1">
    <property type="nucleotide sequence ID" value="NZ_JAAGRN010000010.1"/>
</dbReference>
<gene>
    <name evidence="2" type="ORF">G3I67_13085</name>
</gene>
<sequence>MLYFKKLIVLLGLFFLVGSQAVQANTDFEKAIQGRWLSEITEEIPSDADTTNGVMKMIGVDEYLGNGALNMQGQLLMTFNYKNGTQIIASWLINAAGEWQIKNDLIYEKIVDIRAIPDFVKLNGSLLSADDQKNFFQQSGFKIEDLIPKGQTSEDQIISINDKSFGYKTKNDQGNYDVRNKTKTNAGFSTYQIK</sequence>
<evidence type="ECO:0000313" key="2">
    <source>
        <dbReference type="EMBL" id="NDY84163.1"/>
    </source>
</evidence>
<protein>
    <submittedName>
        <fullName evidence="2">Uncharacterized protein</fullName>
    </submittedName>
</protein>
<name>A0A6B2R225_9BURK</name>
<dbReference type="EMBL" id="JAAGRN010000010">
    <property type="protein sequence ID" value="NDY84163.1"/>
    <property type="molecule type" value="Genomic_DNA"/>
</dbReference>
<feature type="chain" id="PRO_5025595299" evidence="1">
    <location>
        <begin position="25"/>
        <end position="194"/>
    </location>
</feature>
<accession>A0A6B2R225</accession>
<evidence type="ECO:0000256" key="1">
    <source>
        <dbReference type="SAM" id="SignalP"/>
    </source>
</evidence>
<feature type="signal peptide" evidence="1">
    <location>
        <begin position="1"/>
        <end position="24"/>
    </location>
</feature>